<comment type="caution">
    <text evidence="1">The sequence shown here is derived from an EMBL/GenBank/DDBJ whole genome shotgun (WGS) entry which is preliminary data.</text>
</comment>
<gene>
    <name evidence="1" type="ORF">FOL47_007410</name>
</gene>
<evidence type="ECO:0000313" key="1">
    <source>
        <dbReference type="EMBL" id="KAF4659813.1"/>
    </source>
</evidence>
<dbReference type="EMBL" id="JAAPAO010000438">
    <property type="protein sequence ID" value="KAF4659813.1"/>
    <property type="molecule type" value="Genomic_DNA"/>
</dbReference>
<organism evidence="1 2">
    <name type="scientific">Perkinsus chesapeaki</name>
    <name type="common">Clam parasite</name>
    <name type="synonym">Perkinsus andrewsi</name>
    <dbReference type="NCBI Taxonomy" id="330153"/>
    <lineage>
        <taxon>Eukaryota</taxon>
        <taxon>Sar</taxon>
        <taxon>Alveolata</taxon>
        <taxon>Perkinsozoa</taxon>
        <taxon>Perkinsea</taxon>
        <taxon>Perkinsida</taxon>
        <taxon>Perkinsidae</taxon>
        <taxon>Perkinsus</taxon>
    </lineage>
</organism>
<accession>A0A7J6LKW6</accession>
<dbReference type="AlphaFoldDB" id="A0A7J6LKW6"/>
<sequence length="187" mass="21218">MLLTSHTSALEHLLASTLWTDSDEKCAAQNALSATIMEYIGKPMCSLDCPKETIWLPQPPDLMFVRKRALYTVKNRLFALDKSLSVYDLGTDLSWCLQLTGMAGGKILTVNALVVEDELFLAKNTSQKLELFYVKLEANTPCLVAKRIWYYVKETRELRDSPYPRLCKRNGDNKCILLDYIQGDSTL</sequence>
<dbReference type="Proteomes" id="UP000591131">
    <property type="component" value="Unassembled WGS sequence"/>
</dbReference>
<reference evidence="1 2" key="1">
    <citation type="submission" date="2020-04" db="EMBL/GenBank/DDBJ databases">
        <title>Perkinsus chesapeaki whole genome sequence.</title>
        <authorList>
            <person name="Bogema D.R."/>
        </authorList>
    </citation>
    <scope>NUCLEOTIDE SEQUENCE [LARGE SCALE GENOMIC DNA]</scope>
    <source>
        <strain evidence="1">ATCC PRA-425</strain>
    </source>
</reference>
<proteinExistence type="predicted"/>
<evidence type="ECO:0000313" key="2">
    <source>
        <dbReference type="Proteomes" id="UP000591131"/>
    </source>
</evidence>
<keyword evidence="2" id="KW-1185">Reference proteome</keyword>
<name>A0A7J6LKW6_PERCH</name>
<protein>
    <submittedName>
        <fullName evidence="1">Uncharacterized protein</fullName>
    </submittedName>
</protein>